<keyword evidence="7 8" id="KW-0378">Hydrolase</keyword>
<dbReference type="PIRSF" id="PIRSF006431">
    <property type="entry name" value="Pept_S33"/>
    <property type="match status" value="1"/>
</dbReference>
<keyword evidence="5 8" id="KW-0963">Cytoplasm</keyword>
<evidence type="ECO:0000259" key="11">
    <source>
        <dbReference type="Pfam" id="PF00561"/>
    </source>
</evidence>
<gene>
    <name evidence="12" type="ORF">FB566_1231</name>
</gene>
<dbReference type="InParanoid" id="A0A543AT12"/>
<dbReference type="PRINTS" id="PR00793">
    <property type="entry name" value="PROAMNOPTASE"/>
</dbReference>
<comment type="catalytic activity">
    <reaction evidence="1 8 10">
        <text>Release of N-terminal proline from a peptide.</text>
        <dbReference type="EC" id="3.4.11.5"/>
    </reaction>
</comment>
<evidence type="ECO:0000313" key="13">
    <source>
        <dbReference type="Proteomes" id="UP000317043"/>
    </source>
</evidence>
<dbReference type="Pfam" id="PF00561">
    <property type="entry name" value="Abhydrolase_1"/>
    <property type="match status" value="1"/>
</dbReference>
<comment type="similarity">
    <text evidence="3 8 10">Belongs to the peptidase S33 family.</text>
</comment>
<comment type="subcellular location">
    <subcellularLocation>
        <location evidence="2 8">Cytoplasm</location>
    </subcellularLocation>
</comment>
<dbReference type="PANTHER" id="PTHR43722">
    <property type="entry name" value="PROLINE IMINOPEPTIDASE"/>
    <property type="match status" value="1"/>
</dbReference>
<proteinExistence type="inferred from homology"/>
<dbReference type="EMBL" id="VFOW01000001">
    <property type="protein sequence ID" value="TQL75719.1"/>
    <property type="molecule type" value="Genomic_DNA"/>
</dbReference>
<accession>A0A543AT12</accession>
<organism evidence="12 13">
    <name type="scientific">Stackebrandtia endophytica</name>
    <dbReference type="NCBI Taxonomy" id="1496996"/>
    <lineage>
        <taxon>Bacteria</taxon>
        <taxon>Bacillati</taxon>
        <taxon>Actinomycetota</taxon>
        <taxon>Actinomycetes</taxon>
        <taxon>Glycomycetales</taxon>
        <taxon>Glycomycetaceae</taxon>
        <taxon>Stackebrandtia</taxon>
    </lineage>
</organism>
<sequence>MAERYPPTEPHETGMLDVGDGNQIYWEISGNPDGKPAVVLHGGPGSGASPGMRRYFDPRRYRIVQFDQRCCGRSTPDAAEYSTDLSTNTMAYHIGDIERLREHLGIESWLLFGGSWGSILGLTYAQEHPDRVSQIVMVSVVGGTPREIDWITRQMGRVFPAEWERFIAEVPVDERDGNLAAAYSRLLSHPDPIVRERAARAWCDWEDTHVSTHPGYSPDPRYDDPVFRMRFARLVSYNWAHNSFLPDGQLLARADRLSGIPGVMVNGKLDISGPPDIAWQLAQRWPDAELILIDLAGHGAGEAATVSALIDATNRFADLP</sequence>
<evidence type="ECO:0000256" key="5">
    <source>
        <dbReference type="ARBA" id="ARBA00022490"/>
    </source>
</evidence>
<dbReference type="PANTHER" id="PTHR43722:SF1">
    <property type="entry name" value="PROLINE IMINOPEPTIDASE"/>
    <property type="match status" value="1"/>
</dbReference>
<evidence type="ECO:0000256" key="3">
    <source>
        <dbReference type="ARBA" id="ARBA00010088"/>
    </source>
</evidence>
<dbReference type="RefSeq" id="WP_142036021.1">
    <property type="nucleotide sequence ID" value="NZ_JBHTGS010000001.1"/>
</dbReference>
<keyword evidence="13" id="KW-1185">Reference proteome</keyword>
<evidence type="ECO:0000256" key="4">
    <source>
        <dbReference type="ARBA" id="ARBA00022438"/>
    </source>
</evidence>
<feature type="active site" evidence="9">
    <location>
        <position position="270"/>
    </location>
</feature>
<dbReference type="InterPro" id="IPR000073">
    <property type="entry name" value="AB_hydrolase_1"/>
</dbReference>
<evidence type="ECO:0000256" key="7">
    <source>
        <dbReference type="ARBA" id="ARBA00022801"/>
    </source>
</evidence>
<keyword evidence="6 8" id="KW-0645">Protease</keyword>
<evidence type="ECO:0000256" key="2">
    <source>
        <dbReference type="ARBA" id="ARBA00004496"/>
    </source>
</evidence>
<evidence type="ECO:0000256" key="8">
    <source>
        <dbReference type="PIRNR" id="PIRNR006431"/>
    </source>
</evidence>
<dbReference type="GO" id="GO:0005737">
    <property type="term" value="C:cytoplasm"/>
    <property type="evidence" value="ECO:0007669"/>
    <property type="project" value="UniProtKB-SubCell"/>
</dbReference>
<dbReference type="Gene3D" id="3.40.50.1820">
    <property type="entry name" value="alpha/beta hydrolase"/>
    <property type="match status" value="1"/>
</dbReference>
<dbReference type="Proteomes" id="UP000317043">
    <property type="component" value="Unassembled WGS sequence"/>
</dbReference>
<comment type="caution">
    <text evidence="12">The sequence shown here is derived from an EMBL/GenBank/DDBJ whole genome shotgun (WGS) entry which is preliminary data.</text>
</comment>
<dbReference type="GO" id="GO:0006508">
    <property type="term" value="P:proteolysis"/>
    <property type="evidence" value="ECO:0007669"/>
    <property type="project" value="UniProtKB-KW"/>
</dbReference>
<dbReference type="InterPro" id="IPR005944">
    <property type="entry name" value="Pro_iminopeptidase"/>
</dbReference>
<evidence type="ECO:0000256" key="9">
    <source>
        <dbReference type="PIRSR" id="PIRSR006431-1"/>
    </source>
</evidence>
<dbReference type="NCBIfam" id="TIGR01249">
    <property type="entry name" value="pro_imino_pep_1"/>
    <property type="match status" value="1"/>
</dbReference>
<dbReference type="InterPro" id="IPR002410">
    <property type="entry name" value="Peptidase_S33"/>
</dbReference>
<dbReference type="OrthoDB" id="9796770at2"/>
<name>A0A543AT12_9ACTN</name>
<feature type="active site" description="Nucleophile" evidence="9">
    <location>
        <position position="115"/>
    </location>
</feature>
<evidence type="ECO:0000256" key="1">
    <source>
        <dbReference type="ARBA" id="ARBA00001585"/>
    </source>
</evidence>
<dbReference type="GO" id="GO:0004177">
    <property type="term" value="F:aminopeptidase activity"/>
    <property type="evidence" value="ECO:0007669"/>
    <property type="project" value="UniProtKB-UniRule"/>
</dbReference>
<reference evidence="12 13" key="1">
    <citation type="submission" date="2019-06" db="EMBL/GenBank/DDBJ databases">
        <title>Sequencing the genomes of 1000 actinobacteria strains.</title>
        <authorList>
            <person name="Klenk H.-P."/>
        </authorList>
    </citation>
    <scope>NUCLEOTIDE SEQUENCE [LARGE SCALE GENOMIC DNA]</scope>
    <source>
        <strain evidence="12 13">DSM 45928</strain>
    </source>
</reference>
<evidence type="ECO:0000256" key="10">
    <source>
        <dbReference type="RuleBase" id="RU003421"/>
    </source>
</evidence>
<dbReference type="InterPro" id="IPR029058">
    <property type="entry name" value="AB_hydrolase_fold"/>
</dbReference>
<evidence type="ECO:0000256" key="6">
    <source>
        <dbReference type="ARBA" id="ARBA00022670"/>
    </source>
</evidence>
<feature type="active site" description="Proton donor" evidence="9">
    <location>
        <position position="298"/>
    </location>
</feature>
<evidence type="ECO:0000313" key="12">
    <source>
        <dbReference type="EMBL" id="TQL75719.1"/>
    </source>
</evidence>
<protein>
    <recommendedName>
        <fullName evidence="8 10">Proline iminopeptidase</fullName>
        <shortName evidence="8">PIP</shortName>
        <ecNumber evidence="8 10">3.4.11.5</ecNumber>
    </recommendedName>
    <alternativeName>
        <fullName evidence="8">Prolyl aminopeptidase</fullName>
    </alternativeName>
</protein>
<dbReference type="EC" id="3.4.11.5" evidence="8 10"/>
<feature type="domain" description="AB hydrolase-1" evidence="11">
    <location>
        <begin position="38"/>
        <end position="299"/>
    </location>
</feature>
<keyword evidence="4 8" id="KW-0031">Aminopeptidase</keyword>
<dbReference type="AlphaFoldDB" id="A0A543AT12"/>
<dbReference type="SUPFAM" id="SSF53474">
    <property type="entry name" value="alpha/beta-Hydrolases"/>
    <property type="match status" value="1"/>
</dbReference>